<dbReference type="InterPro" id="IPR000850">
    <property type="entry name" value="Adenylat/UMP-CMP_kin"/>
</dbReference>
<dbReference type="GO" id="GO:0033862">
    <property type="term" value="F:UMP kinase activity"/>
    <property type="evidence" value="ECO:0007669"/>
    <property type="project" value="RHEA"/>
</dbReference>
<dbReference type="GO" id="GO:0036431">
    <property type="term" value="F:dCMP kinase activity"/>
    <property type="evidence" value="ECO:0007669"/>
    <property type="project" value="RHEA"/>
</dbReference>
<feature type="binding site" evidence="9">
    <location>
        <position position="159"/>
    </location>
    <ligand>
        <name>ATP</name>
        <dbReference type="ChEBI" id="CHEBI:30616"/>
    </ligand>
</feature>
<dbReference type="FunFam" id="3.40.50.300:FF:000315">
    <property type="entry name" value="Adenylate kinase 1"/>
    <property type="match status" value="1"/>
</dbReference>
<keyword evidence="12" id="KW-1185">Reference proteome</keyword>
<dbReference type="Gene3D" id="3.40.50.300">
    <property type="entry name" value="P-loop containing nucleotide triphosphate hydrolases"/>
    <property type="match status" value="1"/>
</dbReference>
<evidence type="ECO:0000256" key="4">
    <source>
        <dbReference type="ARBA" id="ARBA00022777"/>
    </source>
</evidence>
<evidence type="ECO:0000256" key="3">
    <source>
        <dbReference type="ARBA" id="ARBA00022741"/>
    </source>
</evidence>
<evidence type="ECO:0000256" key="6">
    <source>
        <dbReference type="ARBA" id="ARBA00022975"/>
    </source>
</evidence>
<dbReference type="GO" id="GO:0036430">
    <property type="term" value="F:CMP kinase activity"/>
    <property type="evidence" value="ECO:0007669"/>
    <property type="project" value="RHEA"/>
</dbReference>
<dbReference type="OrthoDB" id="442176at2759"/>
<dbReference type="RefSeq" id="XP_009492977.1">
    <property type="nucleotide sequence ID" value="XM_009494702.1"/>
</dbReference>
<evidence type="ECO:0000256" key="8">
    <source>
        <dbReference type="ARBA" id="ARBA00048116"/>
    </source>
</evidence>
<keyword evidence="5 9" id="KW-0067">ATP-binding</keyword>
<organism evidence="11">
    <name type="scientific">Fonticula alba</name>
    <name type="common">Slime mold</name>
    <dbReference type="NCBI Taxonomy" id="691883"/>
    <lineage>
        <taxon>Eukaryota</taxon>
        <taxon>Rotosphaerida</taxon>
        <taxon>Fonticulaceae</taxon>
        <taxon>Fonticula</taxon>
    </lineage>
</organism>
<gene>
    <name evidence="11" type="ORF">H696_00818</name>
</gene>
<dbReference type="InterPro" id="IPR033690">
    <property type="entry name" value="Adenylat_kinase_CS"/>
</dbReference>
<evidence type="ECO:0000256" key="1">
    <source>
        <dbReference type="ARBA" id="ARBA00022490"/>
    </source>
</evidence>
<dbReference type="NCBIfam" id="TIGR01359">
    <property type="entry name" value="UMP_CMP_kin_fam"/>
    <property type="match status" value="1"/>
</dbReference>
<keyword evidence="1 9" id="KW-0963">Cytoplasm</keyword>
<evidence type="ECO:0000256" key="10">
    <source>
        <dbReference type="SAM" id="MobiDB-lite"/>
    </source>
</evidence>
<reference evidence="11" key="1">
    <citation type="submission" date="2013-04" db="EMBL/GenBank/DDBJ databases">
        <title>The Genome Sequence of Fonticula alba ATCC 38817.</title>
        <authorList>
            <consortium name="The Broad Institute Genomics Platform"/>
            <person name="Russ C."/>
            <person name="Cuomo C."/>
            <person name="Burger G."/>
            <person name="Gray M.W."/>
            <person name="Holland P.W.H."/>
            <person name="King N."/>
            <person name="Lang F.B.F."/>
            <person name="Roger A.J."/>
            <person name="Ruiz-Trillo I."/>
            <person name="Brown M."/>
            <person name="Walker B."/>
            <person name="Young S."/>
            <person name="Zeng Q."/>
            <person name="Gargeya S."/>
            <person name="Fitzgerald M."/>
            <person name="Haas B."/>
            <person name="Abouelleil A."/>
            <person name="Allen A.W."/>
            <person name="Alvarado L."/>
            <person name="Arachchi H.M."/>
            <person name="Berlin A.M."/>
            <person name="Chapman S.B."/>
            <person name="Gainer-Dewar J."/>
            <person name="Goldberg J."/>
            <person name="Griggs A."/>
            <person name="Gujja S."/>
            <person name="Hansen M."/>
            <person name="Howarth C."/>
            <person name="Imamovic A."/>
            <person name="Ireland A."/>
            <person name="Larimer J."/>
            <person name="McCowan C."/>
            <person name="Murphy C."/>
            <person name="Pearson M."/>
            <person name="Poon T.W."/>
            <person name="Priest M."/>
            <person name="Roberts A."/>
            <person name="Saif S."/>
            <person name="Shea T."/>
            <person name="Sisk P."/>
            <person name="Sykes S."/>
            <person name="Wortman J."/>
            <person name="Nusbaum C."/>
            <person name="Birren B."/>
        </authorList>
    </citation>
    <scope>NUCLEOTIDE SEQUENCE [LARGE SCALE GENOMIC DNA]</scope>
    <source>
        <strain evidence="11">ATCC 38817</strain>
    </source>
</reference>
<comment type="catalytic activity">
    <reaction evidence="9">
        <text>CMP + ATP = CDP + ADP</text>
        <dbReference type="Rhea" id="RHEA:11600"/>
        <dbReference type="ChEBI" id="CHEBI:30616"/>
        <dbReference type="ChEBI" id="CHEBI:58069"/>
        <dbReference type="ChEBI" id="CHEBI:60377"/>
        <dbReference type="ChEBI" id="CHEBI:456216"/>
        <dbReference type="EC" id="2.7.4.14"/>
    </reaction>
</comment>
<evidence type="ECO:0000256" key="9">
    <source>
        <dbReference type="HAMAP-Rule" id="MF_03172"/>
    </source>
</evidence>
<dbReference type="Pfam" id="PF00406">
    <property type="entry name" value="ADK"/>
    <property type="match status" value="1"/>
</dbReference>
<feature type="region of interest" description="LID" evidence="9">
    <location>
        <begin position="158"/>
        <end position="168"/>
    </location>
</feature>
<keyword evidence="2 9" id="KW-0808">Transferase</keyword>
<dbReference type="EC" id="2.7.4.14" evidence="9"/>
<dbReference type="GO" id="GO:0005524">
    <property type="term" value="F:ATP binding"/>
    <property type="evidence" value="ECO:0007669"/>
    <property type="project" value="UniProtKB-KW"/>
</dbReference>
<feature type="binding site" evidence="9">
    <location>
        <begin position="41"/>
        <end position="46"/>
    </location>
    <ligand>
        <name>ATP</name>
        <dbReference type="ChEBI" id="CHEBI:30616"/>
    </ligand>
</feature>
<dbReference type="GO" id="GO:0006221">
    <property type="term" value="P:pyrimidine nucleotide biosynthetic process"/>
    <property type="evidence" value="ECO:0007669"/>
    <property type="project" value="UniProtKB-UniRule"/>
</dbReference>
<comment type="caution">
    <text evidence="9">Lacks conserved residue(s) required for the propagation of feature annotation.</text>
</comment>
<comment type="catalytic activity">
    <reaction evidence="8 9">
        <text>UMP + ATP = UDP + ADP</text>
        <dbReference type="Rhea" id="RHEA:24400"/>
        <dbReference type="ChEBI" id="CHEBI:30616"/>
        <dbReference type="ChEBI" id="CHEBI:57865"/>
        <dbReference type="ChEBI" id="CHEBI:58223"/>
        <dbReference type="ChEBI" id="CHEBI:456216"/>
        <dbReference type="EC" id="2.7.4.14"/>
    </reaction>
</comment>
<dbReference type="OMA" id="MENWIAL"/>
<evidence type="ECO:0000313" key="11">
    <source>
        <dbReference type="EMBL" id="KCV73276.1"/>
    </source>
</evidence>
<comment type="similarity">
    <text evidence="9">Belongs to the adenylate kinase family. UMP-CMP kinase subfamily.</text>
</comment>
<dbReference type="eggNOG" id="KOG3079">
    <property type="taxonomic scope" value="Eukaryota"/>
</dbReference>
<feature type="compositionally biased region" description="Polar residues" evidence="10">
    <location>
        <begin position="1"/>
        <end position="15"/>
    </location>
</feature>
<feature type="binding site" evidence="9">
    <location>
        <position position="176"/>
    </location>
    <ligand>
        <name>a ribonucleoside 5'-phosphate</name>
        <dbReference type="ChEBI" id="CHEBI:58043"/>
    </ligand>
</feature>
<dbReference type="PANTHER" id="PTHR23359">
    <property type="entry name" value="NUCLEOTIDE KINASE"/>
    <property type="match status" value="1"/>
</dbReference>
<feature type="region of interest" description="Disordered" evidence="10">
    <location>
        <begin position="1"/>
        <end position="25"/>
    </location>
</feature>
<dbReference type="HAMAP" id="MF_00235">
    <property type="entry name" value="Adenylate_kinase_Adk"/>
    <property type="match status" value="1"/>
</dbReference>
<dbReference type="SUPFAM" id="SSF52540">
    <property type="entry name" value="P-loop containing nucleoside triphosphate hydrolases"/>
    <property type="match status" value="1"/>
</dbReference>
<protein>
    <recommendedName>
        <fullName evidence="9">UMP-CMP kinase</fullName>
        <ecNumber evidence="9">2.7.4.14</ecNumber>
    </recommendedName>
    <alternativeName>
        <fullName evidence="9">Deoxycytidylate kinase</fullName>
        <shortName evidence="9">CK</shortName>
        <shortName evidence="9">dCMP kinase</shortName>
    </alternativeName>
    <alternativeName>
        <fullName evidence="9">Uridine monophosphate/cytidine monophosphate kinase</fullName>
        <shortName evidence="9">UMP/CMP kinase</shortName>
        <shortName evidence="9">UMP/CMPK</shortName>
    </alternativeName>
</protein>
<feature type="binding site" evidence="9">
    <location>
        <position position="67"/>
    </location>
    <ligand>
        <name>a ribonucleoside 5'-phosphate</name>
        <dbReference type="ChEBI" id="CHEBI:58043"/>
    </ligand>
</feature>
<feature type="binding site" evidence="9">
    <location>
        <begin position="90"/>
        <end position="92"/>
    </location>
    <ligand>
        <name>a ribonucleoside 5'-phosphate</name>
        <dbReference type="ChEBI" id="CHEBI:58043"/>
    </ligand>
</feature>
<comment type="cofactor">
    <cofactor evidence="9">
        <name>Mg(2+)</name>
        <dbReference type="ChEBI" id="CHEBI:18420"/>
    </cofactor>
    <text evidence="9">Binds 1 Mg(2+) ion per monomer.</text>
</comment>
<dbReference type="GeneID" id="20525543"/>
<dbReference type="EMBL" id="KB932201">
    <property type="protein sequence ID" value="KCV73276.1"/>
    <property type="molecule type" value="Genomic_DNA"/>
</dbReference>
<dbReference type="CDD" id="cd01428">
    <property type="entry name" value="ADK"/>
    <property type="match status" value="1"/>
</dbReference>
<evidence type="ECO:0000256" key="5">
    <source>
        <dbReference type="ARBA" id="ARBA00022840"/>
    </source>
</evidence>
<dbReference type="HAMAP" id="MF_03172">
    <property type="entry name" value="Adenylate_kinase_UMP_CMP_kin"/>
    <property type="match status" value="1"/>
</dbReference>
<dbReference type="STRING" id="691883.A0A058ZH35"/>
<feature type="binding site" evidence="9">
    <location>
        <position position="204"/>
    </location>
    <ligand>
        <name>ATP</name>
        <dbReference type="ChEBI" id="CHEBI:30616"/>
    </ligand>
</feature>
<dbReference type="InterPro" id="IPR027417">
    <property type="entry name" value="P-loop_NTPase"/>
</dbReference>
<dbReference type="AlphaFoldDB" id="A0A058ZH35"/>
<accession>A0A058ZH35</accession>
<keyword evidence="6 9" id="KW-0665">Pyrimidine biosynthesis</keyword>
<dbReference type="GO" id="GO:0006207">
    <property type="term" value="P:'de novo' pyrimidine nucleobase biosynthetic process"/>
    <property type="evidence" value="ECO:0007669"/>
    <property type="project" value="InterPro"/>
</dbReference>
<comment type="subcellular location">
    <subcellularLocation>
        <location evidence="9">Cytoplasm</location>
    </subcellularLocation>
    <subcellularLocation>
        <location evidence="9">Nucleus</location>
    </subcellularLocation>
</comment>
<dbReference type="Proteomes" id="UP000030693">
    <property type="component" value="Unassembled WGS sequence"/>
</dbReference>
<sequence>MTVAETTTLPQNATISMDGKKPADNTSADDRTIIFVLGGPGAGKGTQCAKIVKDFDFVHLSAGDLLREEQARADKSEVGQIIADCIRQGVIVPMHITIGLLETSMNRARQENGSRRFLIDGFPRAIDQALEFEQTVGKPSMVLFLDCSEEEMERRLLERGLTSGRTDDNPDSIRKRFRTFVETSMPVIHHYEAEKIVSSVGCLRPINDVYQDIRTLITDLIISREGSNASSPFLQAAATQQETTPQASP</sequence>
<comment type="function">
    <text evidence="9">Catalyzes the phosphorylation of pyrimidine nucleoside monophosphates at the expense of ATP. Plays an important role in de novo pyrimidine nucleotide biosynthesis. Has preference for UMP and CMP as phosphate acceptors.</text>
</comment>
<keyword evidence="3 9" id="KW-0547">Nucleotide-binding</keyword>
<dbReference type="PRINTS" id="PR00094">
    <property type="entry name" value="ADENYLTKNASE"/>
</dbReference>
<dbReference type="InterPro" id="IPR006266">
    <property type="entry name" value="UMP_CMP_kinase"/>
</dbReference>
<comment type="subunit">
    <text evidence="9">Monomer.</text>
</comment>
<evidence type="ECO:0000256" key="7">
    <source>
        <dbReference type="ARBA" id="ARBA00023242"/>
    </source>
</evidence>
<keyword evidence="4 9" id="KW-0418">Kinase</keyword>
<comment type="catalytic activity">
    <reaction evidence="9">
        <text>dCMP + ATP = dCDP + ADP</text>
        <dbReference type="Rhea" id="RHEA:25094"/>
        <dbReference type="ChEBI" id="CHEBI:30616"/>
        <dbReference type="ChEBI" id="CHEBI:57566"/>
        <dbReference type="ChEBI" id="CHEBI:58593"/>
        <dbReference type="ChEBI" id="CHEBI:456216"/>
        <dbReference type="EC" id="2.7.4.14"/>
    </reaction>
</comment>
<dbReference type="PROSITE" id="PS00113">
    <property type="entry name" value="ADENYLATE_KINASE"/>
    <property type="match status" value="1"/>
</dbReference>
<evidence type="ECO:0000256" key="2">
    <source>
        <dbReference type="ARBA" id="ARBA00022679"/>
    </source>
</evidence>
<proteinExistence type="inferred from homology"/>
<evidence type="ECO:0000313" key="12">
    <source>
        <dbReference type="Proteomes" id="UP000030693"/>
    </source>
</evidence>
<keyword evidence="7 9" id="KW-0539">Nucleus</keyword>
<feature type="binding site" evidence="9">
    <location>
        <position position="165"/>
    </location>
    <ligand>
        <name>a ribonucleoside 5'-phosphate</name>
        <dbReference type="ChEBI" id="CHEBI:58043"/>
    </ligand>
</feature>
<name>A0A058ZH35_FONAL</name>
<feature type="binding site" evidence="9">
    <location>
        <begin position="121"/>
        <end position="124"/>
    </location>
    <ligand>
        <name>a ribonucleoside 5'-phosphate</name>
        <dbReference type="ChEBI" id="CHEBI:58043"/>
    </ligand>
</feature>
<dbReference type="GO" id="GO:0005737">
    <property type="term" value="C:cytoplasm"/>
    <property type="evidence" value="ECO:0007669"/>
    <property type="project" value="UniProtKB-SubCell"/>
</dbReference>
<dbReference type="GO" id="GO:0005634">
    <property type="term" value="C:nucleus"/>
    <property type="evidence" value="ECO:0007669"/>
    <property type="project" value="UniProtKB-SubCell"/>
</dbReference>
<comment type="domain">
    <text evidence="9">Consists of three domains, a large central CORE domain and two small peripheral domains, NMPbind and LID, which undergo movements during catalysis. The LID domain closes over the site of phosphoryl transfer upon ATP binding. Assembling and dissambling the active center during each catalytic cycle provides an effective means to prevent ATP hydrolysis.</text>
</comment>